<organism evidence="1 2">
    <name type="scientific">Niastella koreensis</name>
    <dbReference type="NCBI Taxonomy" id="354356"/>
    <lineage>
        <taxon>Bacteria</taxon>
        <taxon>Pseudomonadati</taxon>
        <taxon>Bacteroidota</taxon>
        <taxon>Chitinophagia</taxon>
        <taxon>Chitinophagales</taxon>
        <taxon>Chitinophagaceae</taxon>
        <taxon>Niastella</taxon>
    </lineage>
</organism>
<reference evidence="1 2" key="1">
    <citation type="submission" date="2016-04" db="EMBL/GenBank/DDBJ databases">
        <authorList>
            <person name="Chen L."/>
            <person name="Zhuang W."/>
            <person name="Wang G."/>
        </authorList>
    </citation>
    <scope>NUCLEOTIDE SEQUENCE [LARGE SCALE GENOMIC DNA]</scope>
    <source>
        <strain evidence="2">GR20</strain>
    </source>
</reference>
<name>A0ABX3NU09_9BACT</name>
<proteinExistence type="predicted"/>
<accession>A0ABX3NU09</accession>
<dbReference type="RefSeq" id="WP_014219150.1">
    <property type="nucleotide sequence ID" value="NZ_LWBO01000016.1"/>
</dbReference>
<dbReference type="Proteomes" id="UP000192277">
    <property type="component" value="Unassembled WGS sequence"/>
</dbReference>
<gene>
    <name evidence="1" type="ORF">A4D02_32050</name>
</gene>
<comment type="caution">
    <text evidence="1">The sequence shown here is derived from an EMBL/GenBank/DDBJ whole genome shotgun (WGS) entry which is preliminary data.</text>
</comment>
<keyword evidence="2" id="KW-1185">Reference proteome</keyword>
<protein>
    <submittedName>
        <fullName evidence="1">Uncharacterized protein</fullName>
    </submittedName>
</protein>
<dbReference type="EMBL" id="LWBO01000016">
    <property type="protein sequence ID" value="OQP46189.1"/>
    <property type="molecule type" value="Genomic_DNA"/>
</dbReference>
<evidence type="ECO:0000313" key="2">
    <source>
        <dbReference type="Proteomes" id="UP000192277"/>
    </source>
</evidence>
<sequence>MSIHFYKKGDVGHALFKLSDDDCELLADSIFELKAKTGIFLDPNGTVAIYPDNIRLFCSIIRSRFPAGSRGKEAALIDGILQQLQQLYELDVIIQAAGD</sequence>
<evidence type="ECO:0000313" key="1">
    <source>
        <dbReference type="EMBL" id="OQP46189.1"/>
    </source>
</evidence>